<organism evidence="2 3">
    <name type="scientific">Botryobasidium botryosum (strain FD-172 SS1)</name>
    <dbReference type="NCBI Taxonomy" id="930990"/>
    <lineage>
        <taxon>Eukaryota</taxon>
        <taxon>Fungi</taxon>
        <taxon>Dikarya</taxon>
        <taxon>Basidiomycota</taxon>
        <taxon>Agaricomycotina</taxon>
        <taxon>Agaricomycetes</taxon>
        <taxon>Cantharellales</taxon>
        <taxon>Botryobasidiaceae</taxon>
        <taxon>Botryobasidium</taxon>
    </lineage>
</organism>
<dbReference type="Proteomes" id="UP000027195">
    <property type="component" value="Unassembled WGS sequence"/>
</dbReference>
<dbReference type="AlphaFoldDB" id="A0A067N0D6"/>
<reference evidence="3" key="1">
    <citation type="journal article" date="2014" name="Proc. Natl. Acad. Sci. U.S.A.">
        <title>Extensive sampling of basidiomycete genomes demonstrates inadequacy of the white-rot/brown-rot paradigm for wood decay fungi.</title>
        <authorList>
            <person name="Riley R."/>
            <person name="Salamov A.A."/>
            <person name="Brown D.W."/>
            <person name="Nagy L.G."/>
            <person name="Floudas D."/>
            <person name="Held B.W."/>
            <person name="Levasseur A."/>
            <person name="Lombard V."/>
            <person name="Morin E."/>
            <person name="Otillar R."/>
            <person name="Lindquist E.A."/>
            <person name="Sun H."/>
            <person name="LaButti K.M."/>
            <person name="Schmutz J."/>
            <person name="Jabbour D."/>
            <person name="Luo H."/>
            <person name="Baker S.E."/>
            <person name="Pisabarro A.G."/>
            <person name="Walton J.D."/>
            <person name="Blanchette R.A."/>
            <person name="Henrissat B."/>
            <person name="Martin F."/>
            <person name="Cullen D."/>
            <person name="Hibbett D.S."/>
            <person name="Grigoriev I.V."/>
        </authorList>
    </citation>
    <scope>NUCLEOTIDE SEQUENCE [LARGE SCALE GENOMIC DNA]</scope>
    <source>
        <strain evidence="3">FD-172 SS1</strain>
    </source>
</reference>
<dbReference type="InParanoid" id="A0A067N0D6"/>
<evidence type="ECO:0000256" key="1">
    <source>
        <dbReference type="ARBA" id="ARBA00022801"/>
    </source>
</evidence>
<dbReference type="HOGENOM" id="CLU_020336_15_1_1"/>
<dbReference type="GO" id="GO:0006508">
    <property type="term" value="P:proteolysis"/>
    <property type="evidence" value="ECO:0007669"/>
    <property type="project" value="InterPro"/>
</dbReference>
<dbReference type="SUPFAM" id="SSF53474">
    <property type="entry name" value="alpha/beta-Hydrolases"/>
    <property type="match status" value="1"/>
</dbReference>
<dbReference type="InterPro" id="IPR050228">
    <property type="entry name" value="Carboxylesterase_BioH"/>
</dbReference>
<dbReference type="InterPro" id="IPR002410">
    <property type="entry name" value="Peptidase_S33"/>
</dbReference>
<dbReference type="OrthoDB" id="190201at2759"/>
<keyword evidence="1" id="KW-0378">Hydrolase</keyword>
<protein>
    <recommendedName>
        <fullName evidence="4">AB hydrolase-1 domain-containing protein</fullName>
    </recommendedName>
</protein>
<dbReference type="InterPro" id="IPR029058">
    <property type="entry name" value="AB_hydrolase_fold"/>
</dbReference>
<dbReference type="GO" id="GO:0008233">
    <property type="term" value="F:peptidase activity"/>
    <property type="evidence" value="ECO:0007669"/>
    <property type="project" value="InterPro"/>
</dbReference>
<evidence type="ECO:0000313" key="2">
    <source>
        <dbReference type="EMBL" id="KDQ17246.1"/>
    </source>
</evidence>
<dbReference type="Gene3D" id="3.40.50.1820">
    <property type="entry name" value="alpha/beta hydrolase"/>
    <property type="match status" value="2"/>
</dbReference>
<evidence type="ECO:0000313" key="3">
    <source>
        <dbReference type="Proteomes" id="UP000027195"/>
    </source>
</evidence>
<dbReference type="PANTHER" id="PTHR43194:SF2">
    <property type="entry name" value="PEROXISOMAL MEMBRANE PROTEIN LPX1"/>
    <property type="match status" value="1"/>
</dbReference>
<gene>
    <name evidence="2" type="ORF">BOTBODRAFT_30062</name>
</gene>
<accession>A0A067N0D6</accession>
<dbReference type="EMBL" id="KL198024">
    <property type="protein sequence ID" value="KDQ17246.1"/>
    <property type="molecule type" value="Genomic_DNA"/>
</dbReference>
<evidence type="ECO:0008006" key="4">
    <source>
        <dbReference type="Google" id="ProtNLM"/>
    </source>
</evidence>
<dbReference type="InterPro" id="IPR005945">
    <property type="entry name" value="Pro_imino_pep"/>
</dbReference>
<keyword evidence="3" id="KW-1185">Reference proteome</keyword>
<dbReference type="PIRSF" id="PIRSF005539">
    <property type="entry name" value="Pept_S33_TRI_F1"/>
    <property type="match status" value="1"/>
</dbReference>
<dbReference type="PRINTS" id="PR00793">
    <property type="entry name" value="PROAMNOPTASE"/>
</dbReference>
<sequence length="251" mass="28146">MSTDTLIRSGEAPFPIAGIDKACKTWYTVCGDLKNGKTPLIGLHGGPGAGHSDLLPLFDLYTSHGIPVVLYDQIGTGLSTHLREKMGDGEFWVEQLFFDQLNSLMDHLDIQDALTKGIAEGTTKSPEFEAAFSVFFERFMCQIVPVPEDIAKSFETLYGDPTVLHTMWGNLPFGCNGTLKGYSVIDDLHRITAPTLIVHGRWEPAQESAVEPFFKYIPRVRWHTFEKSSHFPHHEEREKYMQVVGGFLLDN</sequence>
<proteinExistence type="predicted"/>
<dbReference type="PANTHER" id="PTHR43194">
    <property type="entry name" value="HYDROLASE ALPHA/BETA FOLD FAMILY"/>
    <property type="match status" value="1"/>
</dbReference>
<name>A0A067N0D6_BOTB1</name>